<dbReference type="InterPro" id="IPR029033">
    <property type="entry name" value="His_PPase_superfam"/>
</dbReference>
<gene>
    <name evidence="1" type="ORF">TL16_g04000</name>
</gene>
<accession>A0A9W7E1J2</accession>
<dbReference type="PANTHER" id="PTHR48100:SF1">
    <property type="entry name" value="HISTIDINE PHOSPHATASE FAMILY PROTEIN-RELATED"/>
    <property type="match status" value="1"/>
</dbReference>
<reference evidence="2" key="1">
    <citation type="journal article" date="2023" name="Commun. Biol.">
        <title>Genome analysis of Parmales, the sister group of diatoms, reveals the evolutionary specialization of diatoms from phago-mixotrophs to photoautotrophs.</title>
        <authorList>
            <person name="Ban H."/>
            <person name="Sato S."/>
            <person name="Yoshikawa S."/>
            <person name="Yamada K."/>
            <person name="Nakamura Y."/>
            <person name="Ichinomiya M."/>
            <person name="Sato N."/>
            <person name="Blanc-Mathieu R."/>
            <person name="Endo H."/>
            <person name="Kuwata A."/>
            <person name="Ogata H."/>
        </authorList>
    </citation>
    <scope>NUCLEOTIDE SEQUENCE [LARGE SCALE GENOMIC DNA]</scope>
</reference>
<dbReference type="Proteomes" id="UP001162640">
    <property type="component" value="Unassembled WGS sequence"/>
</dbReference>
<protein>
    <recommendedName>
        <fullName evidence="3">Phosphoglycerate mutase-like protein</fullName>
    </recommendedName>
</protein>
<dbReference type="EMBL" id="BLQM01000108">
    <property type="protein sequence ID" value="GMH64594.1"/>
    <property type="molecule type" value="Genomic_DNA"/>
</dbReference>
<dbReference type="GO" id="GO:0016791">
    <property type="term" value="F:phosphatase activity"/>
    <property type="evidence" value="ECO:0007669"/>
    <property type="project" value="TreeGrafter"/>
</dbReference>
<dbReference type="Pfam" id="PF00300">
    <property type="entry name" value="His_Phos_1"/>
    <property type="match status" value="1"/>
</dbReference>
<dbReference type="Gene3D" id="3.40.50.1240">
    <property type="entry name" value="Phosphoglycerate mutase-like"/>
    <property type="match status" value="1"/>
</dbReference>
<dbReference type="CDD" id="cd07040">
    <property type="entry name" value="HP"/>
    <property type="match status" value="1"/>
</dbReference>
<evidence type="ECO:0000313" key="1">
    <source>
        <dbReference type="EMBL" id="GMH64594.1"/>
    </source>
</evidence>
<evidence type="ECO:0008006" key="3">
    <source>
        <dbReference type="Google" id="ProtNLM"/>
    </source>
</evidence>
<dbReference type="InterPro" id="IPR013078">
    <property type="entry name" value="His_Pase_superF_clade-1"/>
</dbReference>
<dbReference type="SUPFAM" id="SSF53254">
    <property type="entry name" value="Phosphoglycerate mutase-like"/>
    <property type="match status" value="1"/>
</dbReference>
<dbReference type="AlphaFoldDB" id="A0A9W7E1J2"/>
<dbReference type="PANTHER" id="PTHR48100">
    <property type="entry name" value="BROAD-SPECIFICITY PHOSPHATASE YOR283W-RELATED"/>
    <property type="match status" value="1"/>
</dbReference>
<proteinExistence type="predicted"/>
<evidence type="ECO:0000313" key="2">
    <source>
        <dbReference type="Proteomes" id="UP001162640"/>
    </source>
</evidence>
<comment type="caution">
    <text evidence="1">The sequence shown here is derived from an EMBL/GenBank/DDBJ whole genome shotgun (WGS) entry which is preliminary data.</text>
</comment>
<organism evidence="1 2">
    <name type="scientific">Triparma laevis f. inornata</name>
    <dbReference type="NCBI Taxonomy" id="1714386"/>
    <lineage>
        <taxon>Eukaryota</taxon>
        <taxon>Sar</taxon>
        <taxon>Stramenopiles</taxon>
        <taxon>Ochrophyta</taxon>
        <taxon>Bolidophyceae</taxon>
        <taxon>Parmales</taxon>
        <taxon>Triparmaceae</taxon>
        <taxon>Triparma</taxon>
    </lineage>
</organism>
<name>A0A9W7E1J2_9STRA</name>
<dbReference type="GO" id="GO:0005737">
    <property type="term" value="C:cytoplasm"/>
    <property type="evidence" value="ECO:0007669"/>
    <property type="project" value="TreeGrafter"/>
</dbReference>
<dbReference type="InterPro" id="IPR050275">
    <property type="entry name" value="PGM_Phosphatase"/>
</dbReference>
<sequence>MCDTVKVRKSAKERAKCRAGNALIGSPLVTILEAINSNSSLRSSLRSSARRKTLGFHNLLADSYRSEGKTWTQYTTHPSNPYVKPEITDAPLTHKGRLQATSLQPLTSTLPIDLVVVSPQNRATHTALLAFSHLIPSTISSGKPLVPFLAYEGVREETGVHVCDMRRSITEAKKEFPYIDYSLIKSDLDPMFMTDRRETKEEIGGRIYDFLMWLKEREEQNVAVASHSGWLMTVFNGVVLSTEELLPWFQTGELRSVKLEWRVKN</sequence>